<organism evidence="9 10">
    <name type="scientific">Pricia mediterranea</name>
    <dbReference type="NCBI Taxonomy" id="3076079"/>
    <lineage>
        <taxon>Bacteria</taxon>
        <taxon>Pseudomonadati</taxon>
        <taxon>Bacteroidota</taxon>
        <taxon>Flavobacteriia</taxon>
        <taxon>Flavobacteriales</taxon>
        <taxon>Flavobacteriaceae</taxon>
        <taxon>Pricia</taxon>
    </lineage>
</organism>
<dbReference type="RefSeq" id="WP_314016739.1">
    <property type="nucleotide sequence ID" value="NZ_JAVTTP010000001.1"/>
</dbReference>
<name>A0ABU3L9P7_9FLAO</name>
<evidence type="ECO:0000256" key="1">
    <source>
        <dbReference type="ARBA" id="ARBA00004651"/>
    </source>
</evidence>
<evidence type="ECO:0000256" key="2">
    <source>
        <dbReference type="ARBA" id="ARBA00022475"/>
    </source>
</evidence>
<feature type="transmembrane region" description="Helical" evidence="8">
    <location>
        <begin position="101"/>
        <end position="118"/>
    </location>
</feature>
<protein>
    <submittedName>
        <fullName evidence="9">LptF/LptG family permease</fullName>
    </submittedName>
</protein>
<feature type="transmembrane region" description="Helical" evidence="8">
    <location>
        <begin position="12"/>
        <end position="36"/>
    </location>
</feature>
<accession>A0ABU3L9P7</accession>
<comment type="subcellular location">
    <subcellularLocation>
        <location evidence="1">Cell membrane</location>
        <topology evidence="1">Multi-pass membrane protein</topology>
    </subcellularLocation>
</comment>
<keyword evidence="6" id="KW-0175">Coiled coil</keyword>
<evidence type="ECO:0000256" key="3">
    <source>
        <dbReference type="ARBA" id="ARBA00022692"/>
    </source>
</evidence>
<comment type="caution">
    <text evidence="9">The sequence shown here is derived from an EMBL/GenBank/DDBJ whole genome shotgun (WGS) entry which is preliminary data.</text>
</comment>
<keyword evidence="3 8" id="KW-0812">Transmembrane</keyword>
<sequence length="540" mass="60956">MRILDRYILSRFLYNFFSSFVILMFIFIFQTIWLFIDDFAGKGLDVVIIGKFFFYMMPSLTEKVLPLTVLLASILTFGTFAENYEFAAMKASGISLQRSMLPLIIFMVILGGVTFYFANNVIPAAEQKIYNMRRNIAKVKPAAAIEKGVFSDFEGMSIKVDEKYGKKDRFLKNVIIHEKTAANVNSTVIKAKTGELISSEASEIIQLVLRDGHYYTDIETKRASEKKKRPFAKADFDIYRMNIEIPEMEMDLEEENVSNREKMKNVSRLLKDMDSLEQDNERIVRAFSKNIIYRMGGFIPLTPKKTGTPPQQEDRDNASQAEAAATGDDVISTDNQNSITEEPPFPEDTEPLTDATTAPEEGGGSSFPSSKENGVSEKQINIIDQFEDWQQLQLINTAKNTVANILTSVTGKKIELDKRYEIHRRHIFSLHEKYALALSCIILFFVGAPLGAIIRKGGIGLPMVVAILLFLAYYFLGVFAKNYAYKGNINPILGAWLSSLIMLPLGVYLTRRATADKGMMNFGNALDRLKRIFIKKDADA</sequence>
<keyword evidence="2" id="KW-1003">Cell membrane</keyword>
<feature type="transmembrane region" description="Helical" evidence="8">
    <location>
        <begin position="64"/>
        <end position="81"/>
    </location>
</feature>
<evidence type="ECO:0000313" key="10">
    <source>
        <dbReference type="Proteomes" id="UP001250656"/>
    </source>
</evidence>
<evidence type="ECO:0000256" key="4">
    <source>
        <dbReference type="ARBA" id="ARBA00022989"/>
    </source>
</evidence>
<feature type="transmembrane region" description="Helical" evidence="8">
    <location>
        <begin position="434"/>
        <end position="454"/>
    </location>
</feature>
<feature type="transmembrane region" description="Helical" evidence="8">
    <location>
        <begin position="461"/>
        <end position="480"/>
    </location>
</feature>
<evidence type="ECO:0000313" key="9">
    <source>
        <dbReference type="EMBL" id="MDT7830465.1"/>
    </source>
</evidence>
<dbReference type="EMBL" id="JAVTTP010000001">
    <property type="protein sequence ID" value="MDT7830465.1"/>
    <property type="molecule type" value="Genomic_DNA"/>
</dbReference>
<dbReference type="PANTHER" id="PTHR33529">
    <property type="entry name" value="SLR0882 PROTEIN-RELATED"/>
    <property type="match status" value="1"/>
</dbReference>
<dbReference type="PANTHER" id="PTHR33529:SF6">
    <property type="entry name" value="YJGP_YJGQ FAMILY PERMEASE"/>
    <property type="match status" value="1"/>
</dbReference>
<dbReference type="InterPro" id="IPR005495">
    <property type="entry name" value="LptG/LptF_permease"/>
</dbReference>
<proteinExistence type="predicted"/>
<evidence type="ECO:0000256" key="5">
    <source>
        <dbReference type="ARBA" id="ARBA00023136"/>
    </source>
</evidence>
<keyword evidence="4 8" id="KW-1133">Transmembrane helix</keyword>
<dbReference type="Pfam" id="PF03739">
    <property type="entry name" value="LptF_LptG"/>
    <property type="match status" value="2"/>
</dbReference>
<keyword evidence="10" id="KW-1185">Reference proteome</keyword>
<feature type="region of interest" description="Disordered" evidence="7">
    <location>
        <begin position="299"/>
        <end position="374"/>
    </location>
</feature>
<evidence type="ECO:0000256" key="7">
    <source>
        <dbReference type="SAM" id="MobiDB-lite"/>
    </source>
</evidence>
<feature type="transmembrane region" description="Helical" evidence="8">
    <location>
        <begin position="492"/>
        <end position="510"/>
    </location>
</feature>
<evidence type="ECO:0000256" key="8">
    <source>
        <dbReference type="SAM" id="Phobius"/>
    </source>
</evidence>
<dbReference type="Proteomes" id="UP001250656">
    <property type="component" value="Unassembled WGS sequence"/>
</dbReference>
<gene>
    <name evidence="9" type="ORF">RQM65_17485</name>
</gene>
<reference evidence="9 10" key="1">
    <citation type="submission" date="2023-09" db="EMBL/GenBank/DDBJ databases">
        <title>Novel taxa isolated from Blanes Bay.</title>
        <authorList>
            <person name="Rey-Velasco X."/>
            <person name="Lucena T."/>
        </authorList>
    </citation>
    <scope>NUCLEOTIDE SEQUENCE [LARGE SCALE GENOMIC DNA]</scope>
    <source>
        <strain evidence="9 10">S334</strain>
    </source>
</reference>
<evidence type="ECO:0000256" key="6">
    <source>
        <dbReference type="SAM" id="Coils"/>
    </source>
</evidence>
<keyword evidence="5 8" id="KW-0472">Membrane</keyword>
<feature type="coiled-coil region" evidence="6">
    <location>
        <begin position="259"/>
        <end position="286"/>
    </location>
</feature>